<feature type="region of interest" description="Disordered" evidence="1">
    <location>
        <begin position="177"/>
        <end position="197"/>
    </location>
</feature>
<keyword evidence="2" id="KW-0732">Signal</keyword>
<proteinExistence type="predicted"/>
<comment type="caution">
    <text evidence="3">The sequence shown here is derived from an EMBL/GenBank/DDBJ whole genome shotgun (WGS) entry which is preliminary data.</text>
</comment>
<dbReference type="AlphaFoldDB" id="A0AAE0I6C1"/>
<reference evidence="3" key="1">
    <citation type="journal article" date="2023" name="Mol. Phylogenet. Evol.">
        <title>Genome-scale phylogeny and comparative genomics of the fungal order Sordariales.</title>
        <authorList>
            <person name="Hensen N."/>
            <person name="Bonometti L."/>
            <person name="Westerberg I."/>
            <person name="Brannstrom I.O."/>
            <person name="Guillou S."/>
            <person name="Cros-Aarteil S."/>
            <person name="Calhoun S."/>
            <person name="Haridas S."/>
            <person name="Kuo A."/>
            <person name="Mondo S."/>
            <person name="Pangilinan J."/>
            <person name="Riley R."/>
            <person name="LaButti K."/>
            <person name="Andreopoulos B."/>
            <person name="Lipzen A."/>
            <person name="Chen C."/>
            <person name="Yan M."/>
            <person name="Daum C."/>
            <person name="Ng V."/>
            <person name="Clum A."/>
            <person name="Steindorff A."/>
            <person name="Ohm R.A."/>
            <person name="Martin F."/>
            <person name="Silar P."/>
            <person name="Natvig D.O."/>
            <person name="Lalanne C."/>
            <person name="Gautier V."/>
            <person name="Ament-Velasquez S.L."/>
            <person name="Kruys A."/>
            <person name="Hutchinson M.I."/>
            <person name="Powell A.J."/>
            <person name="Barry K."/>
            <person name="Miller A.N."/>
            <person name="Grigoriev I.V."/>
            <person name="Debuchy R."/>
            <person name="Gladieux P."/>
            <person name="Hiltunen Thoren M."/>
            <person name="Johannesson H."/>
        </authorList>
    </citation>
    <scope>NUCLEOTIDE SEQUENCE</scope>
    <source>
        <strain evidence="3">CBS 118394</strain>
    </source>
</reference>
<feature type="compositionally biased region" description="Gly residues" evidence="1">
    <location>
        <begin position="34"/>
        <end position="58"/>
    </location>
</feature>
<gene>
    <name evidence="3" type="ORF">B0H66DRAFT_591961</name>
</gene>
<organism evidence="3 4">
    <name type="scientific">Apodospora peruviana</name>
    <dbReference type="NCBI Taxonomy" id="516989"/>
    <lineage>
        <taxon>Eukaryota</taxon>
        <taxon>Fungi</taxon>
        <taxon>Dikarya</taxon>
        <taxon>Ascomycota</taxon>
        <taxon>Pezizomycotina</taxon>
        <taxon>Sordariomycetes</taxon>
        <taxon>Sordariomycetidae</taxon>
        <taxon>Sordariales</taxon>
        <taxon>Lasiosphaeriaceae</taxon>
        <taxon>Apodospora</taxon>
    </lineage>
</organism>
<protein>
    <submittedName>
        <fullName evidence="3">Uncharacterized protein</fullName>
    </submittedName>
</protein>
<accession>A0AAE0I6C1</accession>
<evidence type="ECO:0000313" key="4">
    <source>
        <dbReference type="Proteomes" id="UP001283341"/>
    </source>
</evidence>
<feature type="signal peptide" evidence="2">
    <location>
        <begin position="1"/>
        <end position="18"/>
    </location>
</feature>
<keyword evidence="4" id="KW-1185">Reference proteome</keyword>
<evidence type="ECO:0000313" key="3">
    <source>
        <dbReference type="EMBL" id="KAK3319404.1"/>
    </source>
</evidence>
<evidence type="ECO:0000256" key="1">
    <source>
        <dbReference type="SAM" id="MobiDB-lite"/>
    </source>
</evidence>
<feature type="compositionally biased region" description="Polar residues" evidence="1">
    <location>
        <begin position="179"/>
        <end position="191"/>
    </location>
</feature>
<reference evidence="3" key="2">
    <citation type="submission" date="2023-06" db="EMBL/GenBank/DDBJ databases">
        <authorList>
            <consortium name="Lawrence Berkeley National Laboratory"/>
            <person name="Haridas S."/>
            <person name="Hensen N."/>
            <person name="Bonometti L."/>
            <person name="Westerberg I."/>
            <person name="Brannstrom I.O."/>
            <person name="Guillou S."/>
            <person name="Cros-Aarteil S."/>
            <person name="Calhoun S."/>
            <person name="Kuo A."/>
            <person name="Mondo S."/>
            <person name="Pangilinan J."/>
            <person name="Riley R."/>
            <person name="Labutti K."/>
            <person name="Andreopoulos B."/>
            <person name="Lipzen A."/>
            <person name="Chen C."/>
            <person name="Yanf M."/>
            <person name="Daum C."/>
            <person name="Ng V."/>
            <person name="Clum A."/>
            <person name="Steindorff A."/>
            <person name="Ohm R."/>
            <person name="Martin F."/>
            <person name="Silar P."/>
            <person name="Natvig D."/>
            <person name="Lalanne C."/>
            <person name="Gautier V."/>
            <person name="Ament-Velasquez S.L."/>
            <person name="Kruys A."/>
            <person name="Hutchinson M.I."/>
            <person name="Powell A.J."/>
            <person name="Barry K."/>
            <person name="Miller A.N."/>
            <person name="Grigoriev I.V."/>
            <person name="Debuchy R."/>
            <person name="Gladieux P."/>
            <person name="Thoren M.H."/>
            <person name="Johannesson H."/>
        </authorList>
    </citation>
    <scope>NUCLEOTIDE SEQUENCE</scope>
    <source>
        <strain evidence="3">CBS 118394</strain>
    </source>
</reference>
<evidence type="ECO:0000256" key="2">
    <source>
        <dbReference type="SAM" id="SignalP"/>
    </source>
</evidence>
<feature type="chain" id="PRO_5042035574" evidence="2">
    <location>
        <begin position="19"/>
        <end position="261"/>
    </location>
</feature>
<dbReference type="Proteomes" id="UP001283341">
    <property type="component" value="Unassembled WGS sequence"/>
</dbReference>
<dbReference type="EMBL" id="JAUEDM010000004">
    <property type="protein sequence ID" value="KAK3319404.1"/>
    <property type="molecule type" value="Genomic_DNA"/>
</dbReference>
<feature type="region of interest" description="Disordered" evidence="1">
    <location>
        <begin position="30"/>
        <end position="58"/>
    </location>
</feature>
<name>A0AAE0I6C1_9PEZI</name>
<sequence>MKTVSLVVALALGLPVLGRQAPANDHHEIAARQRGGGGGGFGGGWGGGGGGGWGGGGWGGGGSGTGSGTCSWTDHCLGDECETENDCDGQLICRNGVCASTGAAPATTLRTTARPTTVVRTTARPTATAAVPSTCGWPGHCAGDVCTAETDCDGYLGCVSGKCADVGYTSGGAGAVPVPTSTRRPGVTSTRAPPGPIVTVTVTRSTPVPVQPTPTTRPATGGGGASPACGADPLSCIGVSCKTDADCGYSLIICNNGICGL</sequence>